<dbReference type="STRING" id="649638.Trad_0940"/>
<keyword evidence="1" id="KW-0560">Oxidoreductase</keyword>
<name>D7CUT1_TRURR</name>
<dbReference type="GO" id="GO:0005829">
    <property type="term" value="C:cytosol"/>
    <property type="evidence" value="ECO:0007669"/>
    <property type="project" value="TreeGrafter"/>
</dbReference>
<dbReference type="Gene3D" id="3.20.20.30">
    <property type="entry name" value="Luciferase-like domain"/>
    <property type="match status" value="1"/>
</dbReference>
<dbReference type="Proteomes" id="UP000000379">
    <property type="component" value="Chromosome"/>
</dbReference>
<sequence length="401" mass="43975">MRRGVGLSEDGAGRAIFSRLANSTYHDYRPDKLIHMSDFLTESGTSTQAFELGLYSFADWTPDPATGDRVPPERRLRDLLEEIELADQVGLDVFGLGEHHRPEYLSSAPAVILAAAAARTKRIRLSSAVTVLSSDDPVRVFQDFATLDLLSGGRAEIIAGRGSFIESFPLFGYDLKDYDALFAEKLALLLELRRSERVTWSGQHRPPIPNLGVYPRPLQEPLPVWLAVGGTPASAVRAGTLALPLALAIIGGLPERFVSVVELYRRAAQGAGHDPARLPVSLNMHGFVADDARRAADLFFPPYAAVMDRIGRERGWSGMTRAQFDASCTLRGANVVGDPEAVTEKILFHHRLFGHQRLLLQLTVGTLPHREVLRAIELLGTKVAPVVREEIARRTPAALRG</sequence>
<dbReference type="HOGENOM" id="CLU_027853_8_0_0"/>
<keyword evidence="2" id="KW-0503">Monooxygenase</keyword>
<proteinExistence type="predicted"/>
<keyword evidence="5" id="KW-1185">Reference proteome</keyword>
<dbReference type="eggNOG" id="COG2141">
    <property type="taxonomic scope" value="Bacteria"/>
</dbReference>
<dbReference type="EMBL" id="CP002049">
    <property type="protein sequence ID" value="ADI14072.1"/>
    <property type="molecule type" value="Genomic_DNA"/>
</dbReference>
<dbReference type="GO" id="GO:0016705">
    <property type="term" value="F:oxidoreductase activity, acting on paired donors, with incorporation or reduction of molecular oxygen"/>
    <property type="evidence" value="ECO:0007669"/>
    <property type="project" value="InterPro"/>
</dbReference>
<evidence type="ECO:0000313" key="4">
    <source>
        <dbReference type="EMBL" id="ADI14072.1"/>
    </source>
</evidence>
<protein>
    <submittedName>
        <fullName evidence="4">Luciferase-like, subgroup</fullName>
    </submittedName>
</protein>
<dbReference type="NCBIfam" id="TIGR03858">
    <property type="entry name" value="LLM_2I7G"/>
    <property type="match status" value="1"/>
</dbReference>
<dbReference type="InterPro" id="IPR022290">
    <property type="entry name" value="LLM_Atu2307-like"/>
</dbReference>
<evidence type="ECO:0000313" key="5">
    <source>
        <dbReference type="Proteomes" id="UP000000379"/>
    </source>
</evidence>
<evidence type="ECO:0000259" key="3">
    <source>
        <dbReference type="Pfam" id="PF00296"/>
    </source>
</evidence>
<gene>
    <name evidence="4" type="ordered locus">Trad_0940</name>
</gene>
<dbReference type="InterPro" id="IPR036661">
    <property type="entry name" value="Luciferase-like_sf"/>
</dbReference>
<dbReference type="SUPFAM" id="SSF51679">
    <property type="entry name" value="Bacterial luciferase-like"/>
    <property type="match status" value="1"/>
</dbReference>
<dbReference type="KEGG" id="tra:Trad_0940"/>
<dbReference type="AlphaFoldDB" id="D7CUT1"/>
<dbReference type="PANTHER" id="PTHR30137">
    <property type="entry name" value="LUCIFERASE-LIKE MONOOXYGENASE"/>
    <property type="match status" value="1"/>
</dbReference>
<dbReference type="InterPro" id="IPR011251">
    <property type="entry name" value="Luciferase-like_dom"/>
</dbReference>
<dbReference type="PANTHER" id="PTHR30137:SF8">
    <property type="entry name" value="BLR5498 PROTEIN"/>
    <property type="match status" value="1"/>
</dbReference>
<evidence type="ECO:0000256" key="2">
    <source>
        <dbReference type="ARBA" id="ARBA00023033"/>
    </source>
</evidence>
<dbReference type="Pfam" id="PF00296">
    <property type="entry name" value="Bac_luciferase"/>
    <property type="match status" value="1"/>
</dbReference>
<evidence type="ECO:0000256" key="1">
    <source>
        <dbReference type="ARBA" id="ARBA00023002"/>
    </source>
</evidence>
<feature type="domain" description="Luciferase-like" evidence="3">
    <location>
        <begin position="66"/>
        <end position="351"/>
    </location>
</feature>
<accession>D7CUT1</accession>
<dbReference type="InterPro" id="IPR050766">
    <property type="entry name" value="Bact_Lucif_Oxidored"/>
</dbReference>
<organism evidence="4 5">
    <name type="scientific">Truepera radiovictrix (strain DSM 17093 / CIP 108686 / LMG 22925 / RQ-24)</name>
    <dbReference type="NCBI Taxonomy" id="649638"/>
    <lineage>
        <taxon>Bacteria</taxon>
        <taxon>Thermotogati</taxon>
        <taxon>Deinococcota</taxon>
        <taxon>Deinococci</taxon>
        <taxon>Trueperales</taxon>
        <taxon>Trueperaceae</taxon>
        <taxon>Truepera</taxon>
    </lineage>
</organism>
<reference evidence="4 5" key="2">
    <citation type="journal article" date="2011" name="Stand. Genomic Sci.">
        <title>Complete genome sequence of Truepera radiovictrix type strain (RQ-24).</title>
        <authorList>
            <person name="Ivanova N."/>
            <person name="Rohde C."/>
            <person name="Munk C."/>
            <person name="Nolan M."/>
            <person name="Lucas S."/>
            <person name="Del Rio T.G."/>
            <person name="Tice H."/>
            <person name="Deshpande S."/>
            <person name="Cheng J.F."/>
            <person name="Tapia R."/>
            <person name="Han C."/>
            <person name="Goodwin L."/>
            <person name="Pitluck S."/>
            <person name="Liolios K."/>
            <person name="Mavromatis K."/>
            <person name="Mikhailova N."/>
            <person name="Pati A."/>
            <person name="Chen A."/>
            <person name="Palaniappan K."/>
            <person name="Land M."/>
            <person name="Hauser L."/>
            <person name="Chang Y.J."/>
            <person name="Jeffries C.D."/>
            <person name="Brambilla E."/>
            <person name="Rohde M."/>
            <person name="Goker M."/>
            <person name="Tindall B.J."/>
            <person name="Woyke T."/>
            <person name="Bristow J."/>
            <person name="Eisen J.A."/>
            <person name="Markowitz V."/>
            <person name="Hugenholtz P."/>
            <person name="Kyrpides N.C."/>
            <person name="Klenk H.P."/>
            <person name="Lapidus A."/>
        </authorList>
    </citation>
    <scope>NUCLEOTIDE SEQUENCE [LARGE SCALE GENOMIC DNA]</scope>
    <source>
        <strain evidence="5">DSM 17093 / CIP 108686 / LMG 22925 / RQ-24</strain>
    </source>
</reference>
<dbReference type="GO" id="GO:0004497">
    <property type="term" value="F:monooxygenase activity"/>
    <property type="evidence" value="ECO:0007669"/>
    <property type="project" value="UniProtKB-KW"/>
</dbReference>
<reference evidence="5" key="1">
    <citation type="submission" date="2010-05" db="EMBL/GenBank/DDBJ databases">
        <title>The complete genome of Truepera radiovictris DSM 17093.</title>
        <authorList>
            <consortium name="US DOE Joint Genome Institute (JGI-PGF)"/>
            <person name="Lucas S."/>
            <person name="Copeland A."/>
            <person name="Lapidus A."/>
            <person name="Glavina del Rio T."/>
            <person name="Dalin E."/>
            <person name="Tice H."/>
            <person name="Bruce D."/>
            <person name="Goodwin L."/>
            <person name="Pitluck S."/>
            <person name="Kyrpides N."/>
            <person name="Mavromatis K."/>
            <person name="Ovchinnikova G."/>
            <person name="Munk A.C."/>
            <person name="Detter J.C."/>
            <person name="Han C."/>
            <person name="Tapia R."/>
            <person name="Land M."/>
            <person name="Hauser L."/>
            <person name="Markowitz V."/>
            <person name="Cheng J.-F."/>
            <person name="Hugenholtz P."/>
            <person name="Woyke T."/>
            <person name="Wu D."/>
            <person name="Tindall B."/>
            <person name="Pomrenke H.G."/>
            <person name="Brambilla E."/>
            <person name="Klenk H.-P."/>
            <person name="Eisen J.A."/>
        </authorList>
    </citation>
    <scope>NUCLEOTIDE SEQUENCE [LARGE SCALE GENOMIC DNA]</scope>
    <source>
        <strain evidence="5">DSM 17093 / CIP 108686 / LMG 22925 / RQ-24</strain>
    </source>
</reference>